<proteinExistence type="predicted"/>
<dbReference type="EMBL" id="JAHEAC010000055">
    <property type="protein sequence ID" value="MBX8644350.1"/>
    <property type="molecule type" value="Genomic_DNA"/>
</dbReference>
<evidence type="ECO:0000256" key="1">
    <source>
        <dbReference type="SAM" id="MobiDB-lite"/>
    </source>
</evidence>
<evidence type="ECO:0000313" key="3">
    <source>
        <dbReference type="Proteomes" id="UP000750197"/>
    </source>
</evidence>
<organism evidence="2 3">
    <name type="scientific">Candidatus Sysuiplasma superficiale</name>
    <dbReference type="NCBI Taxonomy" id="2823368"/>
    <lineage>
        <taxon>Archaea</taxon>
        <taxon>Methanobacteriati</taxon>
        <taxon>Thermoplasmatota</taxon>
        <taxon>Thermoplasmata</taxon>
        <taxon>Candidatus Sysuiplasmatales</taxon>
        <taxon>Candidatus Sysuiplasmataceae</taxon>
        <taxon>Candidatus Sysuiplasma</taxon>
    </lineage>
</organism>
<accession>A0A8J8CDH7</accession>
<feature type="compositionally biased region" description="Basic and acidic residues" evidence="1">
    <location>
        <begin position="154"/>
        <end position="170"/>
    </location>
</feature>
<sequence length="170" mass="19709">MKRRGPFMLRRRLKETEKVLRLEPEGISFDEGEPRKIGYEEIILQNGHRICMHPILGIPEECPGLYEESFARRLKGEILKGIEREIRRRIERLLSQTSREFARYMLDGTPDREYQARMDELKAQYSVLTNALAIVEGMTSPNFGHPSTAELPEEDHNRDNVGRGKKGKGE</sequence>
<protein>
    <submittedName>
        <fullName evidence="2">Uncharacterized protein</fullName>
    </submittedName>
</protein>
<dbReference type="Proteomes" id="UP000750197">
    <property type="component" value="Unassembled WGS sequence"/>
</dbReference>
<comment type="caution">
    <text evidence="2">The sequence shown here is derived from an EMBL/GenBank/DDBJ whole genome shotgun (WGS) entry which is preliminary data.</text>
</comment>
<feature type="region of interest" description="Disordered" evidence="1">
    <location>
        <begin position="139"/>
        <end position="170"/>
    </location>
</feature>
<gene>
    <name evidence="2" type="ORF">KIY12_06495</name>
</gene>
<name>A0A8J8CDH7_9ARCH</name>
<reference evidence="2" key="1">
    <citation type="submission" date="2021-05" db="EMBL/GenBank/DDBJ databases">
        <title>Genomic insights into ecological role and evolution of a novel Thermoplasmata order Candidatus Sysuiplasmatales.</title>
        <authorList>
            <person name="Yuan Y."/>
        </authorList>
    </citation>
    <scope>NUCLEOTIDE SEQUENCE</scope>
    <source>
        <strain evidence="2">TUT19-bin139</strain>
    </source>
</reference>
<dbReference type="AlphaFoldDB" id="A0A8J8CDH7"/>
<evidence type="ECO:0000313" key="2">
    <source>
        <dbReference type="EMBL" id="MBX8644350.1"/>
    </source>
</evidence>